<dbReference type="PANTHER" id="PTHR43479">
    <property type="entry name" value="ACREF/ENVCD OPERON REPRESSOR-RELATED"/>
    <property type="match status" value="1"/>
</dbReference>
<accession>A0A1E2RX34</accession>
<evidence type="ECO:0000256" key="1">
    <source>
        <dbReference type="ARBA" id="ARBA00023125"/>
    </source>
</evidence>
<dbReference type="EMBL" id="MASI01000006">
    <property type="protein sequence ID" value="ODA66773.1"/>
    <property type="molecule type" value="Genomic_DNA"/>
</dbReference>
<dbReference type="RefSeq" id="WP_069095707.1">
    <property type="nucleotide sequence ID" value="NZ_MASI01000006.1"/>
</dbReference>
<dbReference type="PROSITE" id="PS01081">
    <property type="entry name" value="HTH_TETR_1"/>
    <property type="match status" value="1"/>
</dbReference>
<dbReference type="InterPro" id="IPR050624">
    <property type="entry name" value="HTH-type_Tx_Regulator"/>
</dbReference>
<protein>
    <submittedName>
        <fullName evidence="4">Transcriptional regulator BetI</fullName>
    </submittedName>
</protein>
<sequence>MKKVGRPRQVGQARDTAEALKRSALDLLSRNSYRSVTIKDIGREAGLTTAMIYYHFRDKNDLLRATIEYAIEKALTRFQEVSENIDEPAALIHEWLYMHVNLHSELGKVLKLIIDYNHSDVQTDQIDEAVQRFYGTERDVLMGCVQKGLETGIFSDGKPEEISILVSTFLDGAVLRGQILGETDAQGAAAIQTSVEVFERVLWSALGFRGRAALSSRTG</sequence>
<organism evidence="4 5">
    <name type="scientific">Methyloligella halotolerans</name>
    <dbReference type="NCBI Taxonomy" id="1177755"/>
    <lineage>
        <taxon>Bacteria</taxon>
        <taxon>Pseudomonadati</taxon>
        <taxon>Pseudomonadota</taxon>
        <taxon>Alphaproteobacteria</taxon>
        <taxon>Hyphomicrobiales</taxon>
        <taxon>Hyphomicrobiaceae</taxon>
        <taxon>Methyloligella</taxon>
    </lineage>
</organism>
<dbReference type="SUPFAM" id="SSF48498">
    <property type="entry name" value="Tetracyclin repressor-like, C-terminal domain"/>
    <property type="match status" value="1"/>
</dbReference>
<dbReference type="Pfam" id="PF00440">
    <property type="entry name" value="TetR_N"/>
    <property type="match status" value="1"/>
</dbReference>
<evidence type="ECO:0000313" key="5">
    <source>
        <dbReference type="Proteomes" id="UP000095087"/>
    </source>
</evidence>
<dbReference type="InterPro" id="IPR036271">
    <property type="entry name" value="Tet_transcr_reg_TetR-rel_C_sf"/>
</dbReference>
<reference evidence="4 5" key="1">
    <citation type="submission" date="2016-07" db="EMBL/GenBank/DDBJ databases">
        <title>Draft genome sequence of Methyloligella halotolerans C2T (VKM B-2706T=CCUG 61687T=DSM 25045T), a halotolerant polyhydroxybutyrate accumulating methylotroph.</title>
        <authorList>
            <person name="Vasilenko O.V."/>
            <person name="Doronina N.V."/>
            <person name="Poroshina M.N."/>
            <person name="Tarlachkov S.V."/>
            <person name="Trotsenko Y.A."/>
        </authorList>
    </citation>
    <scope>NUCLEOTIDE SEQUENCE [LARGE SCALE GENOMIC DNA]</scope>
    <source>
        <strain evidence="4 5">VKM B-2706</strain>
    </source>
</reference>
<keyword evidence="1 2" id="KW-0238">DNA-binding</keyword>
<dbReference type="Proteomes" id="UP000095087">
    <property type="component" value="Unassembled WGS sequence"/>
</dbReference>
<evidence type="ECO:0000313" key="4">
    <source>
        <dbReference type="EMBL" id="ODA66773.1"/>
    </source>
</evidence>
<evidence type="ECO:0000259" key="3">
    <source>
        <dbReference type="PROSITE" id="PS50977"/>
    </source>
</evidence>
<proteinExistence type="predicted"/>
<evidence type="ECO:0000256" key="2">
    <source>
        <dbReference type="PROSITE-ProRule" id="PRU00335"/>
    </source>
</evidence>
<dbReference type="SUPFAM" id="SSF46689">
    <property type="entry name" value="Homeodomain-like"/>
    <property type="match status" value="1"/>
</dbReference>
<dbReference type="GO" id="GO:0003677">
    <property type="term" value="F:DNA binding"/>
    <property type="evidence" value="ECO:0007669"/>
    <property type="project" value="UniProtKB-UniRule"/>
</dbReference>
<keyword evidence="5" id="KW-1185">Reference proteome</keyword>
<dbReference type="InterPro" id="IPR001647">
    <property type="entry name" value="HTH_TetR"/>
</dbReference>
<feature type="domain" description="HTH tetR-type" evidence="3">
    <location>
        <begin position="14"/>
        <end position="74"/>
    </location>
</feature>
<name>A0A1E2RX34_9HYPH</name>
<gene>
    <name evidence="4" type="ORF">A7A08_02541</name>
</gene>
<dbReference type="STRING" id="1177755.A7A08_02541"/>
<dbReference type="PRINTS" id="PR00455">
    <property type="entry name" value="HTHTETR"/>
</dbReference>
<dbReference type="Gene3D" id="1.10.357.10">
    <property type="entry name" value="Tetracycline Repressor, domain 2"/>
    <property type="match status" value="1"/>
</dbReference>
<comment type="caution">
    <text evidence="4">The sequence shown here is derived from an EMBL/GenBank/DDBJ whole genome shotgun (WGS) entry which is preliminary data.</text>
</comment>
<dbReference type="InterPro" id="IPR023772">
    <property type="entry name" value="DNA-bd_HTH_TetR-type_CS"/>
</dbReference>
<dbReference type="OrthoDB" id="2356263at2"/>
<dbReference type="InterPro" id="IPR009057">
    <property type="entry name" value="Homeodomain-like_sf"/>
</dbReference>
<dbReference type="PANTHER" id="PTHR43479:SF11">
    <property type="entry name" value="ACREF_ENVCD OPERON REPRESSOR-RELATED"/>
    <property type="match status" value="1"/>
</dbReference>
<dbReference type="PROSITE" id="PS50977">
    <property type="entry name" value="HTH_TETR_2"/>
    <property type="match status" value="1"/>
</dbReference>
<feature type="DNA-binding region" description="H-T-H motif" evidence="2">
    <location>
        <begin position="37"/>
        <end position="56"/>
    </location>
</feature>
<dbReference type="AlphaFoldDB" id="A0A1E2RX34"/>